<proteinExistence type="predicted"/>
<dbReference type="RefSeq" id="WP_021709984.1">
    <property type="nucleotide sequence ID" value="NZ_BAOB01000161.1"/>
</dbReference>
<evidence type="ECO:0008006" key="3">
    <source>
        <dbReference type="Google" id="ProtNLM"/>
    </source>
</evidence>
<dbReference type="OrthoDB" id="9987686at2"/>
<dbReference type="AlphaFoldDB" id="U3C478"/>
<dbReference type="EMBL" id="BATL01000039">
    <property type="protein sequence ID" value="GAD76234.1"/>
    <property type="molecule type" value="Genomic_DNA"/>
</dbReference>
<accession>U3C478</accession>
<protein>
    <recommendedName>
        <fullName evidence="3">RNA polymerase sigma factor 70 region 4 type 2 domain-containing protein</fullName>
    </recommendedName>
</protein>
<organism evidence="1 2">
    <name type="scientific">Vibrio azureus NBRC 104587</name>
    <dbReference type="NCBI Taxonomy" id="1219077"/>
    <lineage>
        <taxon>Bacteria</taxon>
        <taxon>Pseudomonadati</taxon>
        <taxon>Pseudomonadota</taxon>
        <taxon>Gammaproteobacteria</taxon>
        <taxon>Vibrionales</taxon>
        <taxon>Vibrionaceae</taxon>
        <taxon>Vibrio</taxon>
    </lineage>
</organism>
<keyword evidence="2" id="KW-1185">Reference proteome</keyword>
<evidence type="ECO:0000313" key="1">
    <source>
        <dbReference type="EMBL" id="GAD76234.1"/>
    </source>
</evidence>
<dbReference type="STRING" id="1219077.VAZ01S_039_00590"/>
<reference evidence="1 2" key="1">
    <citation type="submission" date="2013-09" db="EMBL/GenBank/DDBJ databases">
        <title>Whole genome shotgun sequence of Vibrio azureus NBRC 104587.</title>
        <authorList>
            <person name="Isaki S."/>
            <person name="Hosoyama A."/>
            <person name="Numata M."/>
            <person name="Hashimoto M."/>
            <person name="Hosoyama Y."/>
            <person name="Tsuchikane K."/>
            <person name="Noguchi M."/>
            <person name="Hirakata S."/>
            <person name="Ichikawa N."/>
            <person name="Ohji S."/>
            <person name="Yamazoe A."/>
            <person name="Fujita N."/>
        </authorList>
    </citation>
    <scope>NUCLEOTIDE SEQUENCE [LARGE SCALE GENOMIC DNA]</scope>
    <source>
        <strain evidence="1 2">NBRC 104587</strain>
    </source>
</reference>
<sequence>MDIMKNHEITDNDDFRIYRNKPSKLDPFKKEVMILKLCGMSYRNIAEYLATEKQLKVTPRNIQYRMEKWLDE</sequence>
<gene>
    <name evidence="1" type="ORF">VAZ01S_039_00590</name>
</gene>
<dbReference type="Proteomes" id="UP000016567">
    <property type="component" value="Unassembled WGS sequence"/>
</dbReference>
<name>U3C478_9VIBR</name>
<evidence type="ECO:0000313" key="2">
    <source>
        <dbReference type="Proteomes" id="UP000016567"/>
    </source>
</evidence>
<comment type="caution">
    <text evidence="1">The sequence shown here is derived from an EMBL/GenBank/DDBJ whole genome shotgun (WGS) entry which is preliminary data.</text>
</comment>